<evidence type="ECO:0000259" key="1">
    <source>
        <dbReference type="Pfam" id="PF03886"/>
    </source>
</evidence>
<sequence length="194" mass="20735">MTRRYWRGPAATTLAILLTCCGSGSSLRTYVLGGPATPTIGVTSESGLPVIALKTVSVPDYLDSTDILRRTGANELTPSPEGRWGERLSQGLTHALASSLSRQLPRTVISTAVTPEPKYRIFVDIENFDIDVDGRCLIAARWRITTGDGKGWSTSEHGTFSQAAKSIDDPAIAAAMSLAVDQLATEITRSANLE</sequence>
<gene>
    <name evidence="2" type="ORF">CWS72_18630</name>
</gene>
<dbReference type="OrthoDB" id="7346275at2"/>
<organism evidence="2 3">
    <name type="scientific">Telmatospirillum siberiense</name>
    <dbReference type="NCBI Taxonomy" id="382514"/>
    <lineage>
        <taxon>Bacteria</taxon>
        <taxon>Pseudomonadati</taxon>
        <taxon>Pseudomonadota</taxon>
        <taxon>Alphaproteobacteria</taxon>
        <taxon>Rhodospirillales</taxon>
        <taxon>Rhodospirillaceae</taxon>
        <taxon>Telmatospirillum</taxon>
    </lineage>
</organism>
<dbReference type="Proteomes" id="UP000233293">
    <property type="component" value="Unassembled WGS sequence"/>
</dbReference>
<dbReference type="AlphaFoldDB" id="A0A2N3PRN0"/>
<dbReference type="InterPro" id="IPR005586">
    <property type="entry name" value="ABC_trans_aux"/>
</dbReference>
<dbReference type="Pfam" id="PF03886">
    <property type="entry name" value="ABC_trans_aux"/>
    <property type="match status" value="1"/>
</dbReference>
<proteinExistence type="predicted"/>
<keyword evidence="3" id="KW-1185">Reference proteome</keyword>
<evidence type="ECO:0000313" key="3">
    <source>
        <dbReference type="Proteomes" id="UP000233293"/>
    </source>
</evidence>
<comment type="caution">
    <text evidence="2">The sequence shown here is derived from an EMBL/GenBank/DDBJ whole genome shotgun (WGS) entry which is preliminary data.</text>
</comment>
<dbReference type="Gene3D" id="3.40.50.10610">
    <property type="entry name" value="ABC-type transport auxiliary lipoprotein component"/>
    <property type="match status" value="1"/>
</dbReference>
<name>A0A2N3PRN0_9PROT</name>
<protein>
    <recommendedName>
        <fullName evidence="1">ABC-type transport auxiliary lipoprotein component domain-containing protein</fullName>
    </recommendedName>
</protein>
<accession>A0A2N3PRN0</accession>
<dbReference type="RefSeq" id="WP_101252139.1">
    <property type="nucleotide sequence ID" value="NZ_PIUM01000024.1"/>
</dbReference>
<dbReference type="SUPFAM" id="SSF159594">
    <property type="entry name" value="XCC0632-like"/>
    <property type="match status" value="1"/>
</dbReference>
<feature type="domain" description="ABC-type transport auxiliary lipoprotein component" evidence="1">
    <location>
        <begin position="30"/>
        <end position="187"/>
    </location>
</feature>
<evidence type="ECO:0000313" key="2">
    <source>
        <dbReference type="EMBL" id="PKU23051.1"/>
    </source>
</evidence>
<reference evidence="3" key="1">
    <citation type="submission" date="2017-12" db="EMBL/GenBank/DDBJ databases">
        <title>Draft genome sequence of Telmatospirillum siberiense 26-4b1T, an acidotolerant peatland alphaproteobacterium potentially involved in sulfur cycling.</title>
        <authorList>
            <person name="Hausmann B."/>
            <person name="Pjevac P."/>
            <person name="Schreck K."/>
            <person name="Herbold C.W."/>
            <person name="Daims H."/>
            <person name="Wagner M."/>
            <person name="Pester M."/>
            <person name="Loy A."/>
        </authorList>
    </citation>
    <scope>NUCLEOTIDE SEQUENCE [LARGE SCALE GENOMIC DNA]</scope>
    <source>
        <strain evidence="3">26-4b1</strain>
    </source>
</reference>
<dbReference type="EMBL" id="PIUM01000024">
    <property type="protein sequence ID" value="PKU23051.1"/>
    <property type="molecule type" value="Genomic_DNA"/>
</dbReference>